<dbReference type="GO" id="GO:0006357">
    <property type="term" value="P:regulation of transcription by RNA polymerase II"/>
    <property type="evidence" value="ECO:0007669"/>
    <property type="project" value="InterPro"/>
</dbReference>
<feature type="domain" description="Cyclin-like" evidence="5">
    <location>
        <begin position="112"/>
        <end position="217"/>
    </location>
</feature>
<dbReference type="GO" id="GO:0016538">
    <property type="term" value="F:cyclin-dependent protein serine/threonine kinase regulator activity"/>
    <property type="evidence" value="ECO:0007669"/>
    <property type="project" value="InterPro"/>
</dbReference>
<proteinExistence type="inferred from homology"/>
<keyword evidence="3" id="KW-0195">Cyclin</keyword>
<comment type="caution">
    <text evidence="6">The sequence shown here is derived from an EMBL/GenBank/DDBJ whole genome shotgun (WGS) entry which is preliminary data.</text>
</comment>
<dbReference type="InterPro" id="IPR043198">
    <property type="entry name" value="Cyclin/Ssn8"/>
</dbReference>
<evidence type="ECO:0000256" key="3">
    <source>
        <dbReference type="RuleBase" id="RU000383"/>
    </source>
</evidence>
<dbReference type="Gene3D" id="1.10.472.10">
    <property type="entry name" value="Cyclin-like"/>
    <property type="match status" value="2"/>
</dbReference>
<feature type="compositionally biased region" description="Polar residues" evidence="4">
    <location>
        <begin position="347"/>
        <end position="359"/>
    </location>
</feature>
<dbReference type="SUPFAM" id="SSF47954">
    <property type="entry name" value="Cyclin-like"/>
    <property type="match status" value="2"/>
</dbReference>
<evidence type="ECO:0000313" key="6">
    <source>
        <dbReference type="EMBL" id="KYK57740.1"/>
    </source>
</evidence>
<organism evidence="6 7">
    <name type="scientific">Drechmeria coniospora</name>
    <name type="common">Nematophagous fungus</name>
    <name type="synonym">Meria coniospora</name>
    <dbReference type="NCBI Taxonomy" id="98403"/>
    <lineage>
        <taxon>Eukaryota</taxon>
        <taxon>Fungi</taxon>
        <taxon>Dikarya</taxon>
        <taxon>Ascomycota</taxon>
        <taxon>Pezizomycotina</taxon>
        <taxon>Sordariomycetes</taxon>
        <taxon>Hypocreomycetidae</taxon>
        <taxon>Hypocreales</taxon>
        <taxon>Ophiocordycipitaceae</taxon>
        <taxon>Drechmeria</taxon>
    </lineage>
</organism>
<sequence length="441" mass="49348">MASIDRYRPPREGYQPPSLPGGSRSDRPSQSPPRRREVPPAAPTPPQHTTRTSPPRPDAASGQQSPAPSGRQTPSPSASQWSFTWDEAHSTPSIIDGLAPAEERLRRAKGVNFIYQAGVMLDLPQITLWVAGVFFHRFFMRFSMAQEKGAGIHHYNIAATALFLANKVEENCRRTKDIIIAVAKVAQKNAKLVIDEQSKEYWRWRDSILTYEEIMLEQLTFDLMVDNPYRHLFELLGQLDIVHNKTLRQAAWAFCNDACLTALPLLIDAKDVAISAIFFASIHTNQQIDDVNCEPWWRVLRGDEERCSRAIEVMRQFYTENPLRKQNPSLPSPAFDLENTRRRADTLLSQPDTISSTGGTPIDVERASRSPVARTNGYADSRPEARGRCLPPSYQASAGGGDNAPRSPSKRKSLDADSGSDHDRADKRARMSEDEGEVAED</sequence>
<feature type="compositionally biased region" description="Basic and acidic residues" evidence="4">
    <location>
        <begin position="412"/>
        <end position="433"/>
    </location>
</feature>
<dbReference type="PANTHER" id="PTHR10026">
    <property type="entry name" value="CYCLIN"/>
    <property type="match status" value="1"/>
</dbReference>
<dbReference type="InterPro" id="IPR013763">
    <property type="entry name" value="Cyclin-like_dom"/>
</dbReference>
<comment type="similarity">
    <text evidence="1">Belongs to the cyclin family. Cyclin C subfamily.</text>
</comment>
<dbReference type="CDD" id="cd20546">
    <property type="entry name" value="CYCLIN_SpCG1C_ScCTK2-like_rpt2"/>
    <property type="match status" value="1"/>
</dbReference>
<dbReference type="GeneID" id="63717396"/>
<name>A0A151GKW1_DRECN</name>
<dbReference type="InParanoid" id="A0A151GKW1"/>
<dbReference type="STRING" id="98403.A0A151GKW1"/>
<dbReference type="SMART" id="SM00385">
    <property type="entry name" value="CYCLIN"/>
    <property type="match status" value="1"/>
</dbReference>
<dbReference type="EMBL" id="LAYC01000002">
    <property type="protein sequence ID" value="KYK57740.1"/>
    <property type="molecule type" value="Genomic_DNA"/>
</dbReference>
<evidence type="ECO:0000313" key="7">
    <source>
        <dbReference type="Proteomes" id="UP000076580"/>
    </source>
</evidence>
<protein>
    <recommendedName>
        <fullName evidence="2">RNA polymerase II holoenzyme cyclin-like subunit</fullName>
    </recommendedName>
</protein>
<feature type="region of interest" description="Disordered" evidence="4">
    <location>
        <begin position="1"/>
        <end position="81"/>
    </location>
</feature>
<reference evidence="6 7" key="1">
    <citation type="journal article" date="2016" name="Sci. Rep.">
        <title>Insights into Adaptations to a Near-Obligate Nematode Endoparasitic Lifestyle from the Finished Genome of Drechmeria coniospora.</title>
        <authorList>
            <person name="Zhang L."/>
            <person name="Zhou Z."/>
            <person name="Guo Q."/>
            <person name="Fokkens L."/>
            <person name="Miskei M."/>
            <person name="Pocsi I."/>
            <person name="Zhang W."/>
            <person name="Chen M."/>
            <person name="Wang L."/>
            <person name="Sun Y."/>
            <person name="Donzelli B.G."/>
            <person name="Gibson D.M."/>
            <person name="Nelson D.R."/>
            <person name="Luo J.G."/>
            <person name="Rep M."/>
            <person name="Liu H."/>
            <person name="Yang S."/>
            <person name="Wang J."/>
            <person name="Krasnoff S.B."/>
            <person name="Xu Y."/>
            <person name="Molnar I."/>
            <person name="Lin M."/>
        </authorList>
    </citation>
    <scope>NUCLEOTIDE SEQUENCE [LARGE SCALE GENOMIC DNA]</scope>
    <source>
        <strain evidence="6 7">ARSEF 6962</strain>
    </source>
</reference>
<dbReference type="AlphaFoldDB" id="A0A151GKW1"/>
<evidence type="ECO:0000256" key="1">
    <source>
        <dbReference type="ARBA" id="ARBA00008638"/>
    </source>
</evidence>
<dbReference type="InterPro" id="IPR006671">
    <property type="entry name" value="Cyclin_N"/>
</dbReference>
<evidence type="ECO:0000259" key="5">
    <source>
        <dbReference type="SMART" id="SM00385"/>
    </source>
</evidence>
<evidence type="ECO:0000256" key="2">
    <source>
        <dbReference type="ARBA" id="ARBA00014912"/>
    </source>
</evidence>
<feature type="compositionally biased region" description="Basic and acidic residues" evidence="4">
    <location>
        <begin position="1"/>
        <end position="11"/>
    </location>
</feature>
<dbReference type="InterPro" id="IPR036915">
    <property type="entry name" value="Cyclin-like_sf"/>
</dbReference>
<accession>A0A151GKW1</accession>
<gene>
    <name evidence="6" type="ORF">DCS_04753</name>
</gene>
<feature type="region of interest" description="Disordered" evidence="4">
    <location>
        <begin position="346"/>
        <end position="441"/>
    </location>
</feature>
<dbReference type="OrthoDB" id="25002at2759"/>
<dbReference type="Pfam" id="PF00134">
    <property type="entry name" value="Cyclin_N"/>
    <property type="match status" value="1"/>
</dbReference>
<dbReference type="RefSeq" id="XP_040657092.1">
    <property type="nucleotide sequence ID" value="XM_040802059.1"/>
</dbReference>
<dbReference type="FunFam" id="1.10.472.10:FF:000072">
    <property type="entry name" value="Cyclin Pch1"/>
    <property type="match status" value="1"/>
</dbReference>
<keyword evidence="7" id="KW-1185">Reference proteome</keyword>
<dbReference type="Proteomes" id="UP000076580">
    <property type="component" value="Chromosome 02"/>
</dbReference>
<evidence type="ECO:0000256" key="4">
    <source>
        <dbReference type="SAM" id="MobiDB-lite"/>
    </source>
</evidence>
<feature type="compositionally biased region" description="Polar residues" evidence="4">
    <location>
        <begin position="61"/>
        <end position="81"/>
    </location>
</feature>